<organism evidence="2 3">
    <name type="scientific">Tetradesmus obliquus</name>
    <name type="common">Green alga</name>
    <name type="synonym">Acutodesmus obliquus</name>
    <dbReference type="NCBI Taxonomy" id="3088"/>
    <lineage>
        <taxon>Eukaryota</taxon>
        <taxon>Viridiplantae</taxon>
        <taxon>Chlorophyta</taxon>
        <taxon>core chlorophytes</taxon>
        <taxon>Chlorophyceae</taxon>
        <taxon>CS clade</taxon>
        <taxon>Sphaeropleales</taxon>
        <taxon>Scenedesmaceae</taxon>
        <taxon>Tetradesmus</taxon>
    </lineage>
</organism>
<dbReference type="Proteomes" id="UP001244341">
    <property type="component" value="Chromosome 7b"/>
</dbReference>
<accession>A0ABY8U483</accession>
<reference evidence="2 3" key="1">
    <citation type="submission" date="2023-05" db="EMBL/GenBank/DDBJ databases">
        <title>A 100% complete, gapless, phased diploid assembly of the Scenedesmus obliquus UTEX 3031 genome.</title>
        <authorList>
            <person name="Biondi T.C."/>
            <person name="Hanschen E.R."/>
            <person name="Kwon T."/>
            <person name="Eng W."/>
            <person name="Kruse C.P.S."/>
            <person name="Koehler S.I."/>
            <person name="Kunde Y."/>
            <person name="Gleasner C.D."/>
            <person name="You Mak K.T."/>
            <person name="Polle J."/>
            <person name="Hovde B.T."/>
            <person name="Starkenburg S.R."/>
        </authorList>
    </citation>
    <scope>NUCLEOTIDE SEQUENCE [LARGE SCALE GENOMIC DNA]</scope>
    <source>
        <strain evidence="2 3">DOE0152z</strain>
    </source>
</reference>
<protein>
    <recommendedName>
        <fullName evidence="4">LysM domain-containing protein</fullName>
    </recommendedName>
</protein>
<proteinExistence type="predicted"/>
<dbReference type="EMBL" id="CP126214">
    <property type="protein sequence ID" value="WIA16010.1"/>
    <property type="molecule type" value="Genomic_DNA"/>
</dbReference>
<evidence type="ECO:0000256" key="1">
    <source>
        <dbReference type="SAM" id="MobiDB-lite"/>
    </source>
</evidence>
<evidence type="ECO:0008006" key="4">
    <source>
        <dbReference type="Google" id="ProtNLM"/>
    </source>
</evidence>
<evidence type="ECO:0000313" key="3">
    <source>
        <dbReference type="Proteomes" id="UP001244341"/>
    </source>
</evidence>
<keyword evidence="3" id="KW-1185">Reference proteome</keyword>
<evidence type="ECO:0000313" key="2">
    <source>
        <dbReference type="EMBL" id="WIA16010.1"/>
    </source>
</evidence>
<sequence>MAAIAETETDDKQCTIDAQPDVSDSRSGLEPGAIAQSNGFTSVPFTSNFAIDSLFGVGASTGGEAEYKCPQDMVLTGVAGGAEPVNYLTDKESYISGLQFRCSNARGLPSDSAAVQKMRSQIKASFPRVAMGRSCRTVNLSKYATKDLNWQGVASRSGVLVNELMRANPDIKLPITSSTPVFLPPCNYGKAPPKRPPVRARAVTMDIDS</sequence>
<name>A0ABY8U483_TETOB</name>
<feature type="region of interest" description="Disordered" evidence="1">
    <location>
        <begin position="1"/>
        <end position="33"/>
    </location>
</feature>
<gene>
    <name evidence="2" type="ORF">OEZ85_012743</name>
</gene>